<name>A0A8J7FH09_9GAMM</name>
<keyword evidence="2" id="KW-1185">Reference proteome</keyword>
<protein>
    <submittedName>
        <fullName evidence="1">DUF2252 family protein</fullName>
    </submittedName>
</protein>
<dbReference type="PANTHER" id="PTHR39441">
    <property type="entry name" value="DUF2252 DOMAIN-CONTAINING PROTEIN"/>
    <property type="match status" value="1"/>
</dbReference>
<dbReference type="InterPro" id="IPR018721">
    <property type="entry name" value="DUF2252"/>
</dbReference>
<reference evidence="1" key="1">
    <citation type="submission" date="2020-10" db="EMBL/GenBank/DDBJ databases">
        <title>Bacterium isolated from coastal waters sediment.</title>
        <authorList>
            <person name="Chen R.-J."/>
            <person name="Lu D.-C."/>
            <person name="Zhu K.-L."/>
            <person name="Du Z.-J."/>
        </authorList>
    </citation>
    <scope>NUCLEOTIDE SEQUENCE</scope>
    <source>
        <strain evidence="1">N1Y112</strain>
    </source>
</reference>
<accession>A0A8J7FH09</accession>
<dbReference type="Proteomes" id="UP000640333">
    <property type="component" value="Unassembled WGS sequence"/>
</dbReference>
<dbReference type="EMBL" id="JADEYS010000023">
    <property type="protein sequence ID" value="MBE9399186.1"/>
    <property type="molecule type" value="Genomic_DNA"/>
</dbReference>
<dbReference type="PANTHER" id="PTHR39441:SF1">
    <property type="entry name" value="DUF2252 DOMAIN-CONTAINING PROTEIN"/>
    <property type="match status" value="1"/>
</dbReference>
<proteinExistence type="predicted"/>
<dbReference type="AlphaFoldDB" id="A0A8J7FH09"/>
<evidence type="ECO:0000313" key="1">
    <source>
        <dbReference type="EMBL" id="MBE9399186.1"/>
    </source>
</evidence>
<dbReference type="RefSeq" id="WP_193954883.1">
    <property type="nucleotide sequence ID" value="NZ_JADEYS010000023.1"/>
</dbReference>
<dbReference type="Pfam" id="PF10009">
    <property type="entry name" value="DUF2252"/>
    <property type="match status" value="1"/>
</dbReference>
<sequence>MKVLHTRAVQVREQIERFNAGLPETDLALKFEKMAQSPFIFFRGSSHLYWHDVSRDWRISLFGGRSESQIWLQGDAHIYNFGALHDHQNRIYFGMDDFDDAVVADFQFDLWRLATSMVLDLQEREFCNDELVDKAVKKLGNAYLQAVASAGPDCPAVRMDTAPKPIRKFLQKVHEKNTRQQMLSKWTVDGFCRFDNQHEKLETVDGDLFLAIKSAVDSYHQTRMPVPEEIPQVLDISRRTKAGTGSLGNHRYYVLMEGRSADENVILDIKQQREPASVAAMPKPERYWYRETFTHEGRRHADAYKAIAEHPDSWLGWLSIHDQLYSVRERSPFKKDYPAHKLDADEYLEMASIWGEVLGQEHARGSFCMQEPEAAFVEFVRDQLIPEKKTFVRLLRAVAPHYARCVQQDWYVFRDMHE</sequence>
<comment type="caution">
    <text evidence="1">The sequence shown here is derived from an EMBL/GenBank/DDBJ whole genome shotgun (WGS) entry which is preliminary data.</text>
</comment>
<evidence type="ECO:0000313" key="2">
    <source>
        <dbReference type="Proteomes" id="UP000640333"/>
    </source>
</evidence>
<organism evidence="1 2">
    <name type="scientific">Pontibacterium sinense</name>
    <dbReference type="NCBI Taxonomy" id="2781979"/>
    <lineage>
        <taxon>Bacteria</taxon>
        <taxon>Pseudomonadati</taxon>
        <taxon>Pseudomonadota</taxon>
        <taxon>Gammaproteobacteria</taxon>
        <taxon>Oceanospirillales</taxon>
        <taxon>Oceanospirillaceae</taxon>
        <taxon>Pontibacterium</taxon>
    </lineage>
</organism>
<gene>
    <name evidence="1" type="ORF">IOQ59_18140</name>
</gene>